<dbReference type="EMBL" id="KZ819947">
    <property type="protein sequence ID" value="PWN50300.1"/>
    <property type="molecule type" value="Genomic_DNA"/>
</dbReference>
<proteinExistence type="predicted"/>
<accession>A0ACD0NWU7</accession>
<dbReference type="Proteomes" id="UP000245626">
    <property type="component" value="Unassembled WGS sequence"/>
</dbReference>
<organism evidence="1 2">
    <name type="scientific">Violaceomyces palustris</name>
    <dbReference type="NCBI Taxonomy" id="1673888"/>
    <lineage>
        <taxon>Eukaryota</taxon>
        <taxon>Fungi</taxon>
        <taxon>Dikarya</taxon>
        <taxon>Basidiomycota</taxon>
        <taxon>Ustilaginomycotina</taxon>
        <taxon>Ustilaginomycetes</taxon>
        <taxon>Violaceomycetales</taxon>
        <taxon>Violaceomycetaceae</taxon>
        <taxon>Violaceomyces</taxon>
    </lineage>
</organism>
<name>A0ACD0NWU7_9BASI</name>
<sequence>MLRSLASPAGRLSRPSVASLSVSRPILARSLVSSVLLSSTRDTYESKKIAELKQELKSRGLSSSGRKEDLIKRLIDNDLTRAGSNISRQLPNQDTRSKSTLASLRTEPKKPQSSTSSPPPAAASPAKEVQAKKLAEKVSEVLKETDAPPELEAGSVHSAASDSAEKTGKSSPEQAPEVPSVATSPPGLPPQKAPVPKETFNVQIPYYDDPVESGPEIPIITSYTSPHARSTTDGLDRPLNTGPKVLSVSGEGEGLSHNAEAFDEHDFKDSTEKVNGLFSQILSDVKKDLGLEQGKSASKGQGAVQGLAASSSAIAKSVLSQAAQSFPKSSALGSSSSSSSGGSYRSNKNTRPLTDEERTGAWVLLGILVGGFALGGLGKPKEKAAHNVDERSTDVEKPKKQGGAAAQVRKPQPTSSGIKPSTKEVKAPVMCVPKPSLTSAALPASDVKPTGTLSQSTLAHLARLSTCEPREYQKLFRREMLKAERPGDFISDALVKLKVPNGGHIPGIEIFSPSHLDGETKICGPAFTVKMVAFNDKTSPKSERHYVDAAEPNSVMVITAPEGTRSAIWGGLMTARAQFLGVKGVVLDGRCRDLQEHRDANFPVFARGHSTLGQNPFTRQSELQVPITISDPTGGNLATITIHPGDIVIADLDGVVVVPPGIAEEAIRIAEKGKREDELCMKDLKAGKGVKETFATRRTK</sequence>
<evidence type="ECO:0000313" key="2">
    <source>
        <dbReference type="Proteomes" id="UP000245626"/>
    </source>
</evidence>
<gene>
    <name evidence="1" type="ORF">IE53DRAFT_411013</name>
</gene>
<protein>
    <submittedName>
        <fullName evidence="1">Uncharacterized protein</fullName>
    </submittedName>
</protein>
<keyword evidence="2" id="KW-1185">Reference proteome</keyword>
<evidence type="ECO:0000313" key="1">
    <source>
        <dbReference type="EMBL" id="PWN50300.1"/>
    </source>
</evidence>
<reference evidence="1 2" key="1">
    <citation type="journal article" date="2018" name="Mol. Biol. Evol.">
        <title>Broad Genomic Sampling Reveals a Smut Pathogenic Ancestry of the Fungal Clade Ustilaginomycotina.</title>
        <authorList>
            <person name="Kijpornyongpan T."/>
            <person name="Mondo S.J."/>
            <person name="Barry K."/>
            <person name="Sandor L."/>
            <person name="Lee J."/>
            <person name="Lipzen A."/>
            <person name="Pangilinan J."/>
            <person name="LaButti K."/>
            <person name="Hainaut M."/>
            <person name="Henrissat B."/>
            <person name="Grigoriev I.V."/>
            <person name="Spatafora J.W."/>
            <person name="Aime M.C."/>
        </authorList>
    </citation>
    <scope>NUCLEOTIDE SEQUENCE [LARGE SCALE GENOMIC DNA]</scope>
    <source>
        <strain evidence="1 2">SA 807</strain>
    </source>
</reference>